<gene>
    <name evidence="2" type="ORF">SAMN05444266_106218</name>
</gene>
<dbReference type="Proteomes" id="UP000184420">
    <property type="component" value="Unassembled WGS sequence"/>
</dbReference>
<evidence type="ECO:0000256" key="1">
    <source>
        <dbReference type="SAM" id="Phobius"/>
    </source>
</evidence>
<dbReference type="STRING" id="1419482.SAMN05444266_106218"/>
<dbReference type="EMBL" id="FRBL01000006">
    <property type="protein sequence ID" value="SHM05737.1"/>
    <property type="molecule type" value="Genomic_DNA"/>
</dbReference>
<keyword evidence="1" id="KW-1133">Transmembrane helix</keyword>
<proteinExistence type="predicted"/>
<sequence>MKYLICANCQHPNVMKSEYQTFCESCGKKFQITFADWRQSHPMATFAEFQQTVGVTIKVPRKNIFTAWVNRQMQPQNRGKVIIFFTLLFICIAGAGTLFGKRAVYTLLYPKVPTSSLYAAWHTATIGRHALEISTPLKLWVHDQPLKPEEAASVEYSKTYRNEDGGGVQIAVNLRSYKPGSDNSLESAVSSSHKALQDGGMVTDIQCKSVPVLISGLQGTLEEGTYIYKGAIKLSFSNLVIVRESSRWQIHINYRDDDPVGQEVAARVLKSVKIK</sequence>
<dbReference type="OrthoDB" id="1426471at2"/>
<organism evidence="2 3">
    <name type="scientific">Chitinophaga jiangningensis</name>
    <dbReference type="NCBI Taxonomy" id="1419482"/>
    <lineage>
        <taxon>Bacteria</taxon>
        <taxon>Pseudomonadati</taxon>
        <taxon>Bacteroidota</taxon>
        <taxon>Chitinophagia</taxon>
        <taxon>Chitinophagales</taxon>
        <taxon>Chitinophagaceae</taxon>
        <taxon>Chitinophaga</taxon>
    </lineage>
</organism>
<accession>A0A1M7FQ01</accession>
<keyword evidence="1" id="KW-0812">Transmembrane</keyword>
<keyword evidence="1" id="KW-0472">Membrane</keyword>
<dbReference type="AlphaFoldDB" id="A0A1M7FQ01"/>
<feature type="transmembrane region" description="Helical" evidence="1">
    <location>
        <begin position="81"/>
        <end position="100"/>
    </location>
</feature>
<name>A0A1M7FQ01_9BACT</name>
<dbReference type="RefSeq" id="WP_073083245.1">
    <property type="nucleotide sequence ID" value="NZ_FRBL01000006.1"/>
</dbReference>
<evidence type="ECO:0000313" key="3">
    <source>
        <dbReference type="Proteomes" id="UP000184420"/>
    </source>
</evidence>
<reference evidence="2 3" key="1">
    <citation type="submission" date="2016-11" db="EMBL/GenBank/DDBJ databases">
        <authorList>
            <person name="Jaros S."/>
            <person name="Januszkiewicz K."/>
            <person name="Wedrychowicz H."/>
        </authorList>
    </citation>
    <scope>NUCLEOTIDE SEQUENCE [LARGE SCALE GENOMIC DNA]</scope>
    <source>
        <strain evidence="2 3">DSM 27406</strain>
    </source>
</reference>
<protein>
    <submittedName>
        <fullName evidence="2">Uncharacterized protein</fullName>
    </submittedName>
</protein>
<evidence type="ECO:0000313" key="2">
    <source>
        <dbReference type="EMBL" id="SHM05737.1"/>
    </source>
</evidence>
<keyword evidence="3" id="KW-1185">Reference proteome</keyword>